<dbReference type="PANTHER" id="PTHR35807">
    <property type="entry name" value="TRANSCRIPTIONAL REGULATOR REDD-RELATED"/>
    <property type="match status" value="1"/>
</dbReference>
<comment type="caution">
    <text evidence="2">The sequence shown here is derived from an EMBL/GenBank/DDBJ whole genome shotgun (WGS) entry which is preliminary data.</text>
</comment>
<dbReference type="Gene3D" id="1.25.40.10">
    <property type="entry name" value="Tetratricopeptide repeat domain"/>
    <property type="match status" value="1"/>
</dbReference>
<sequence>MKLYISTFGGFDIKADNQSVLKRSSRTYKLYKLFEYFITFRNKKLLPETIIDNLWTDSESSDPKNVLRTQIFRLRQIIKTFYPQDLDESDYLSINFLNGYYCLETGENAILDLDEFENLVNQGDLECNKNGESAIAIYEKALNIYKGLYLSDNAYEVWLVPARNYYQRLYLKTLYKLIDLFNEKNDNEAIIELCEKSLLLEPYEENIHIALMESMVKIGKNKSAIDHYDYAINLLEKEMDIKPSTKFVKSLDKIQNNIIQKSDIDFSEISEKLDFGESTGAINCNIEHFKFLFNIQKNKSQRKNEYDYLSIITLTGMEEKNKYLDDSSRLTNDLIRLLMFSLRRGDIFTFWNDNQILIMLHNVKGDGTKQIEERIRTNFKKYTKISDKNLYIDFQPLLLENTLL</sequence>
<dbReference type="Proteomes" id="UP001519342">
    <property type="component" value="Unassembled WGS sequence"/>
</dbReference>
<dbReference type="EMBL" id="JAGGKS010000012">
    <property type="protein sequence ID" value="MBP1927315.1"/>
    <property type="molecule type" value="Genomic_DNA"/>
</dbReference>
<dbReference type="InterPro" id="IPR016032">
    <property type="entry name" value="Sig_transdc_resp-reg_C-effctor"/>
</dbReference>
<accession>A0ABS4GIY1</accession>
<dbReference type="SUPFAM" id="SSF46894">
    <property type="entry name" value="C-terminal effector domain of the bipartite response regulators"/>
    <property type="match status" value="1"/>
</dbReference>
<evidence type="ECO:0000259" key="1">
    <source>
        <dbReference type="SMART" id="SM01043"/>
    </source>
</evidence>
<dbReference type="GO" id="GO:0003677">
    <property type="term" value="F:DNA binding"/>
    <property type="evidence" value="ECO:0007669"/>
    <property type="project" value="UniProtKB-KW"/>
</dbReference>
<feature type="domain" description="Bacterial transcriptional activator" evidence="1">
    <location>
        <begin position="111"/>
        <end position="255"/>
    </location>
</feature>
<dbReference type="InterPro" id="IPR051677">
    <property type="entry name" value="AfsR-DnrI-RedD_regulator"/>
</dbReference>
<proteinExistence type="predicted"/>
<dbReference type="SUPFAM" id="SSF48452">
    <property type="entry name" value="TPR-like"/>
    <property type="match status" value="1"/>
</dbReference>
<gene>
    <name evidence="2" type="ORF">J2Z76_003212</name>
</gene>
<evidence type="ECO:0000313" key="2">
    <source>
        <dbReference type="EMBL" id="MBP1927315.1"/>
    </source>
</evidence>
<name>A0ABS4GIY1_9FIRM</name>
<dbReference type="InterPro" id="IPR011990">
    <property type="entry name" value="TPR-like_helical_dom_sf"/>
</dbReference>
<reference evidence="2 3" key="1">
    <citation type="submission" date="2021-03" db="EMBL/GenBank/DDBJ databases">
        <title>Genomic Encyclopedia of Type Strains, Phase IV (KMG-IV): sequencing the most valuable type-strain genomes for metagenomic binning, comparative biology and taxonomic classification.</title>
        <authorList>
            <person name="Goeker M."/>
        </authorList>
    </citation>
    <scope>NUCLEOTIDE SEQUENCE [LARGE SCALE GENOMIC DNA]</scope>
    <source>
        <strain evidence="2 3">DSM 24004</strain>
    </source>
</reference>
<dbReference type="InterPro" id="IPR036388">
    <property type="entry name" value="WH-like_DNA-bd_sf"/>
</dbReference>
<dbReference type="Gene3D" id="1.10.10.10">
    <property type="entry name" value="Winged helix-like DNA-binding domain superfamily/Winged helix DNA-binding domain"/>
    <property type="match status" value="1"/>
</dbReference>
<dbReference type="Pfam" id="PF03704">
    <property type="entry name" value="BTAD"/>
    <property type="match status" value="1"/>
</dbReference>
<dbReference type="RefSeq" id="WP_209513024.1">
    <property type="nucleotide sequence ID" value="NZ_JAGGKS010000012.1"/>
</dbReference>
<dbReference type="SMART" id="SM01043">
    <property type="entry name" value="BTAD"/>
    <property type="match status" value="1"/>
</dbReference>
<keyword evidence="3" id="KW-1185">Reference proteome</keyword>
<dbReference type="InterPro" id="IPR005158">
    <property type="entry name" value="BTAD"/>
</dbReference>
<organism evidence="2 3">
    <name type="scientific">Sedimentibacter acidaminivorans</name>
    <dbReference type="NCBI Taxonomy" id="913099"/>
    <lineage>
        <taxon>Bacteria</taxon>
        <taxon>Bacillati</taxon>
        <taxon>Bacillota</taxon>
        <taxon>Tissierellia</taxon>
        <taxon>Sedimentibacter</taxon>
    </lineage>
</organism>
<protein>
    <submittedName>
        <fullName evidence="2">DNA-binding SARP family transcriptional activator</fullName>
    </submittedName>
</protein>
<keyword evidence="2" id="KW-0238">DNA-binding</keyword>
<evidence type="ECO:0000313" key="3">
    <source>
        <dbReference type="Proteomes" id="UP001519342"/>
    </source>
</evidence>
<dbReference type="PANTHER" id="PTHR35807:SF2">
    <property type="entry name" value="TRANSCRIPTIONAL ACTIVATOR DOMAIN"/>
    <property type="match status" value="1"/>
</dbReference>